<feature type="compositionally biased region" description="Polar residues" evidence="2">
    <location>
        <begin position="1167"/>
        <end position="1180"/>
    </location>
</feature>
<dbReference type="PANTHER" id="PTHR22538">
    <property type="entry name" value="CILIA- AND FLAGELLA-ASSOCIATED PROTEIN 74"/>
    <property type="match status" value="1"/>
</dbReference>
<evidence type="ECO:0000259" key="5">
    <source>
        <dbReference type="Pfam" id="PF24798"/>
    </source>
</evidence>
<dbReference type="Pfam" id="PF24770">
    <property type="entry name" value="Ig-CFAP74_2"/>
    <property type="match status" value="1"/>
</dbReference>
<keyword evidence="6" id="KW-1185">Reference proteome</keyword>
<feature type="domain" description="CFAP74 third Ig-like" evidence="4">
    <location>
        <begin position="776"/>
        <end position="861"/>
    </location>
</feature>
<feature type="domain" description="CFAP74 fourth Ig-like" evidence="5">
    <location>
        <begin position="916"/>
        <end position="1010"/>
    </location>
</feature>
<evidence type="ECO:0000259" key="4">
    <source>
        <dbReference type="Pfam" id="PF24778"/>
    </source>
</evidence>
<feature type="region of interest" description="Disordered" evidence="2">
    <location>
        <begin position="1166"/>
        <end position="1192"/>
    </location>
</feature>
<dbReference type="InterPro" id="IPR056306">
    <property type="entry name" value="Ig-CFAP74_2nd"/>
</dbReference>
<dbReference type="AlphaFoldDB" id="A0A3Q0KRY3"/>
<dbReference type="InterPro" id="IPR056310">
    <property type="entry name" value="Ig-CFAP74_4th"/>
</dbReference>
<dbReference type="Pfam" id="PF24778">
    <property type="entry name" value="Ig-CFAP74_3rd"/>
    <property type="match status" value="1"/>
</dbReference>
<feature type="compositionally biased region" description="Basic and acidic residues" evidence="2">
    <location>
        <begin position="1181"/>
        <end position="1192"/>
    </location>
</feature>
<accession>A0A3Q0KRY3</accession>
<dbReference type="Gene3D" id="2.60.40.10">
    <property type="entry name" value="Immunoglobulins"/>
    <property type="match status" value="6"/>
</dbReference>
<reference evidence="6" key="1">
    <citation type="journal article" date="2012" name="PLoS Negl. Trop. Dis.">
        <title>A systematically improved high quality genome and transcriptome of the human blood fluke Schistosoma mansoni.</title>
        <authorList>
            <person name="Protasio A.V."/>
            <person name="Tsai I.J."/>
            <person name="Babbage A."/>
            <person name="Nichol S."/>
            <person name="Hunt M."/>
            <person name="Aslett M.A."/>
            <person name="De Silva N."/>
            <person name="Velarde G.S."/>
            <person name="Anderson T.J."/>
            <person name="Clark R.C."/>
            <person name="Davidson C."/>
            <person name="Dillon G.P."/>
            <person name="Holroyd N.E."/>
            <person name="LoVerde P.T."/>
            <person name="Lloyd C."/>
            <person name="McQuillan J."/>
            <person name="Oliveira G."/>
            <person name="Otto T.D."/>
            <person name="Parker-Manuel S.J."/>
            <person name="Quail M.A."/>
            <person name="Wilson R.A."/>
            <person name="Zerlotini A."/>
            <person name="Dunne D.W."/>
            <person name="Berriman M."/>
        </authorList>
    </citation>
    <scope>NUCLEOTIDE SEQUENCE [LARGE SCALE GENOMIC DNA]</scope>
    <source>
        <strain evidence="6">Puerto Rican</strain>
    </source>
</reference>
<evidence type="ECO:0000313" key="6">
    <source>
        <dbReference type="Proteomes" id="UP000008854"/>
    </source>
</evidence>
<keyword evidence="1" id="KW-0175">Coiled coil</keyword>
<evidence type="ECO:0000256" key="2">
    <source>
        <dbReference type="SAM" id="MobiDB-lite"/>
    </source>
</evidence>
<organism evidence="6 7">
    <name type="scientific">Schistosoma mansoni</name>
    <name type="common">Blood fluke</name>
    <dbReference type="NCBI Taxonomy" id="6183"/>
    <lineage>
        <taxon>Eukaryota</taxon>
        <taxon>Metazoa</taxon>
        <taxon>Spiralia</taxon>
        <taxon>Lophotrochozoa</taxon>
        <taxon>Platyhelminthes</taxon>
        <taxon>Trematoda</taxon>
        <taxon>Digenea</taxon>
        <taxon>Strigeidida</taxon>
        <taxon>Schistosomatoidea</taxon>
        <taxon>Schistosomatidae</taxon>
        <taxon>Schistosoma</taxon>
    </lineage>
</organism>
<dbReference type="STRING" id="6183.A0A3Q0KRY3"/>
<dbReference type="Pfam" id="PF24798">
    <property type="entry name" value="Ig-CFAP74_4th"/>
    <property type="match status" value="1"/>
</dbReference>
<dbReference type="InParanoid" id="A0A3Q0KRY3"/>
<feature type="domain" description="CFAP74 second Ig-like" evidence="3">
    <location>
        <begin position="589"/>
        <end position="769"/>
    </location>
</feature>
<feature type="compositionally biased region" description="Polar residues" evidence="2">
    <location>
        <begin position="1630"/>
        <end position="1640"/>
    </location>
</feature>
<dbReference type="WBParaSite" id="Smp_165060.1">
    <property type="protein sequence ID" value="Smp_165060.1"/>
    <property type="gene ID" value="Smp_165060"/>
</dbReference>
<feature type="compositionally biased region" description="Basic and acidic residues" evidence="2">
    <location>
        <begin position="100"/>
        <end position="110"/>
    </location>
</feature>
<name>A0A3Q0KRY3_SCHMA</name>
<dbReference type="PANTHER" id="PTHR22538:SF0">
    <property type="entry name" value="CILIA- AND FLAGELLA-ASSOCIATED PROTEIN 74"/>
    <property type="match status" value="1"/>
</dbReference>
<dbReference type="InterPro" id="IPR056307">
    <property type="entry name" value="Ig-CFAP74_3rd"/>
</dbReference>
<protein>
    <submittedName>
        <fullName evidence="7">PH domain-containing protein</fullName>
    </submittedName>
</protein>
<dbReference type="InterPro" id="IPR013783">
    <property type="entry name" value="Ig-like_fold"/>
</dbReference>
<feature type="coiled-coil region" evidence="1">
    <location>
        <begin position="219"/>
        <end position="246"/>
    </location>
</feature>
<evidence type="ECO:0000259" key="3">
    <source>
        <dbReference type="Pfam" id="PF24770"/>
    </source>
</evidence>
<reference evidence="7" key="2">
    <citation type="submission" date="2018-12" db="UniProtKB">
        <authorList>
            <consortium name="WormBaseParasite"/>
        </authorList>
    </citation>
    <scope>IDENTIFICATION</scope>
    <source>
        <strain evidence="7">Puerto Rican</strain>
    </source>
</reference>
<dbReference type="Proteomes" id="UP000008854">
    <property type="component" value="Unassembled WGS sequence"/>
</dbReference>
<dbReference type="Pfam" id="PF24771">
    <property type="entry name" value="Ig_CFAP74_1st"/>
    <property type="match status" value="1"/>
</dbReference>
<proteinExistence type="predicted"/>
<evidence type="ECO:0000313" key="7">
    <source>
        <dbReference type="WBParaSite" id="Smp_165060.1"/>
    </source>
</evidence>
<evidence type="ECO:0000256" key="1">
    <source>
        <dbReference type="SAM" id="Coils"/>
    </source>
</evidence>
<sequence length="1756" mass="198205">MIHDEGIKNIMIQKANATRSRLQNELKISKFQITKLTEEEKELSGKLNDSPKVDHKLLENRITYLNSKLQHVHSLKCEIEKDLSDFEYNTSLLQIQESSDTSKNHNDHYETSVSLKPYVKNKSKKPVRQTQKEKQPNMHTYFVCHKNDNKGGIFNNSDQNRSKHNLTIHRSISLSPLARSDDIETRMRSAAALKASIEDSKTIMAIVQAKQRAHQNSLLMEEKSLCIQAEQNLKNEKLELALHRRLANIEAHQTAFKESQNRKYREIIAKLLREEYLQKEKVKRLKLAPKENENHQYPQYLENSEQPSRLEQHMIDELLKHQRKDKAVINSLENNFSVATEQDDENDGEYEKYLSQSYDSVSGLLDTFSKQHDIVTEENVNQAILSFVSRDTINPSSAKRNVMTISADRVLQKLTNRSSRKISETDDVIYDKEEEEEERVNCNTYHTERCSKAEKETLQRVLQLTRENIVQPQIVAGRKFDGPSFITKPAEIWFQNIEVEKTQKIKVTLTNASYAISTCRYVGITSTLMDFVDVKFTPPGMLSPGMNCWLQIKFTPKLNKNLTGELEFLSPTGPFFIPFKATVKKCEFSIDCNVVNFGEVVIGETVSRSVKLCNSGAKGARFTFKALSESYEEKSNDDNKERSQETVNAEKCIDALIMCDEPKIDEKNEPNTPQEKGYESILCDMEEHQKNNQDKNEKSHPTFNKLSSNFISGELRSGYLAPFSSVDLEIIWSPNNISVSVDECVMEGEKFIINFDDPECSDIYIHACGYPKNVPVWLSTSNLSMGICWFNRLYQECFAVHNRTKSALKVVFEVDKEISNHLKVLPKTGFVQAESRLMAQVKLLPKLSLPDDLAHFCDPDNSHPNAESENESCLTKLSYDSQTGVLQVPVTVHVVGQTNRLQFIVDAVITTTDLILSPNPINFGYAEIHETVVARLSITNNSLLSQNFGIVELPEFVDIQPNDGFGVILGKETIELEVLFQPKKAKEYHFVLVCKSGIGRIFTTECTGVGVYSPLSLSTNQLSFNPTPISESNTINLKIHNHHTSANPFTHVQPCIGTDTKPVPVGPSAFELQIVKATITNSYGLVAEDNLSNDRLESILSTLISFYPATGTLKPGKSQQINIRFLPYLNKQCIQREASRLCDIDKQIRKKQQSFLNEEDKAVKLNKASQPVSKAGQSTPSKKDKIADKKSLKIPDEKTTLETDTFIPPTDPDSINEGSDEYTKGLNSLLTYYPYHPPTFASNRNESEEVEFSQPLTEANELSVIKLGEHTWPGVHLVYRVACFVADGPGSDTAAKPSPTYKKENTLFFELICPIIRPALLIESNKNYNQLDFGAICAGQRNIRILTVKNISPYSLKLKPKPLNPVGAFEIIQFKESIKSGEICSLSFAFTPNPQQTYCTETFTLNAYPIDNKMMKINVNEFCPIRVKFSGICVTPIVELIGPPELTSIPYPLQKIEQQNLTSNLKQTTHYLNFGYILLGGFIERQITLSNPTNITLNFQIQIDENQTGGSRNLNGLPVFMVLPNQGKIKPGDKQVVSITFSPDHDSEAYQQTYLITLHSQIYNSHKLILSGACKQHNLYIRGGDRLDNTNDILFTNVQNDFLGVQFLTETKESKTTSYLVITGQQSSLVREDSNTNSEMEQVEKEDTDNLPTKKEVKYKETPARRILYAGYVHSSSSGAKKSGECTIENINELSALGFNVSPTKLILEPGTEQPIIFTWTPNPDVRTGSNVKSTAIIQLRSDVTTNHQVLLRGVL</sequence>
<feature type="region of interest" description="Disordered" evidence="2">
    <location>
        <begin position="1630"/>
        <end position="1649"/>
    </location>
</feature>
<feature type="region of interest" description="Disordered" evidence="2">
    <location>
        <begin position="97"/>
        <end position="134"/>
    </location>
</feature>